<keyword evidence="3" id="KW-0969">Cilium</keyword>
<keyword evidence="4" id="KW-1185">Reference proteome</keyword>
<dbReference type="SUPFAM" id="SSF141371">
    <property type="entry name" value="PilZ domain-like"/>
    <property type="match status" value="1"/>
</dbReference>
<accession>A0ABW0R3B0</accession>
<name>A0ABW0R3B0_9BACL</name>
<dbReference type="Gene3D" id="2.40.10.220">
    <property type="entry name" value="predicted glycosyltransferase like domains"/>
    <property type="match status" value="1"/>
</dbReference>
<protein>
    <submittedName>
        <fullName evidence="3">Flagellar brake protein</fullName>
    </submittedName>
</protein>
<keyword evidence="3" id="KW-0966">Cell projection</keyword>
<dbReference type="Pfam" id="PF12945">
    <property type="entry name" value="PilZNR"/>
    <property type="match status" value="1"/>
</dbReference>
<evidence type="ECO:0000313" key="4">
    <source>
        <dbReference type="Proteomes" id="UP001596108"/>
    </source>
</evidence>
<dbReference type="EMBL" id="JBHSNC010000056">
    <property type="protein sequence ID" value="MFC5531719.1"/>
    <property type="molecule type" value="Genomic_DNA"/>
</dbReference>
<proteinExistence type="predicted"/>
<dbReference type="RefSeq" id="WP_378113686.1">
    <property type="nucleotide sequence ID" value="NZ_JBHSNC010000056.1"/>
</dbReference>
<gene>
    <name evidence="3" type="ORF">ACFPQ4_20070</name>
</gene>
<organism evidence="3 4">
    <name type="scientific">Cohnella yongneupensis</name>
    <dbReference type="NCBI Taxonomy" id="425006"/>
    <lineage>
        <taxon>Bacteria</taxon>
        <taxon>Bacillati</taxon>
        <taxon>Bacillota</taxon>
        <taxon>Bacilli</taxon>
        <taxon>Bacillales</taxon>
        <taxon>Paenibacillaceae</taxon>
        <taxon>Cohnella</taxon>
    </lineage>
</organism>
<evidence type="ECO:0000259" key="1">
    <source>
        <dbReference type="Pfam" id="PF07238"/>
    </source>
</evidence>
<feature type="domain" description="PilZ" evidence="1">
    <location>
        <begin position="102"/>
        <end position="209"/>
    </location>
</feature>
<dbReference type="Proteomes" id="UP001596108">
    <property type="component" value="Unassembled WGS sequence"/>
</dbReference>
<reference evidence="4" key="1">
    <citation type="journal article" date="2019" name="Int. J. Syst. Evol. Microbiol.">
        <title>The Global Catalogue of Microorganisms (GCM) 10K type strain sequencing project: providing services to taxonomists for standard genome sequencing and annotation.</title>
        <authorList>
            <consortium name="The Broad Institute Genomics Platform"/>
            <consortium name="The Broad Institute Genome Sequencing Center for Infectious Disease"/>
            <person name="Wu L."/>
            <person name="Ma J."/>
        </authorList>
    </citation>
    <scope>NUCLEOTIDE SEQUENCE [LARGE SCALE GENOMIC DNA]</scope>
    <source>
        <strain evidence="4">CGMCC 1.18578</strain>
    </source>
</reference>
<feature type="domain" description="Type III secretion system flagellar brake protein YcgR PilZN" evidence="2">
    <location>
        <begin position="4"/>
        <end position="93"/>
    </location>
</feature>
<sequence>MLPKINQTMYIQPVSEQEGAQPITLRSRVADLNASNIFIEVPLDEKSRRYYRAQQGETLQLYFFTAEGVKHLFQTQVTGFRKDGVNLVSIRKPELDEITKDQRRSFLRVEANLELAVKIGDKMRFVAITEDVGGGGVSFICERRWPIVPNMVVNCWLLLSYKGGSIAHAGFDGEVVRVMPVEPDRHLVMMRFKEIVDSDQQKIIRYCFERQLDKRKE</sequence>
<dbReference type="InterPro" id="IPR009875">
    <property type="entry name" value="PilZ_domain"/>
</dbReference>
<evidence type="ECO:0000259" key="2">
    <source>
        <dbReference type="Pfam" id="PF12945"/>
    </source>
</evidence>
<keyword evidence="3" id="KW-0282">Flagellum</keyword>
<comment type="caution">
    <text evidence="3">The sequence shown here is derived from an EMBL/GenBank/DDBJ whole genome shotgun (WGS) entry which is preliminary data.</text>
</comment>
<evidence type="ECO:0000313" key="3">
    <source>
        <dbReference type="EMBL" id="MFC5531719.1"/>
    </source>
</evidence>
<dbReference type="Pfam" id="PF07238">
    <property type="entry name" value="PilZ"/>
    <property type="match status" value="1"/>
</dbReference>
<dbReference type="InterPro" id="IPR009926">
    <property type="entry name" value="T3SS_YcgR_PilZN"/>
</dbReference>